<feature type="domain" description="C3H1-type" evidence="10">
    <location>
        <begin position="1762"/>
        <end position="1787"/>
    </location>
</feature>
<keyword evidence="3 8" id="KW-0863">Zinc-finger</keyword>
<dbReference type="GO" id="GO:1990269">
    <property type="term" value="F:RNA polymerase II C-terminal domain phosphoserine binding"/>
    <property type="evidence" value="ECO:0007669"/>
    <property type="project" value="TreeGrafter"/>
</dbReference>
<feature type="region of interest" description="Disordered" evidence="9">
    <location>
        <begin position="1688"/>
        <end position="1766"/>
    </location>
</feature>
<evidence type="ECO:0000256" key="5">
    <source>
        <dbReference type="ARBA" id="ARBA00023015"/>
    </source>
</evidence>
<feature type="compositionally biased region" description="Acidic residues" evidence="9">
    <location>
        <begin position="332"/>
        <end position="366"/>
    </location>
</feature>
<feature type="domain" description="Plus3" evidence="12">
    <location>
        <begin position="721"/>
        <end position="854"/>
    </location>
</feature>
<feature type="compositionally biased region" description="Acidic residues" evidence="9">
    <location>
        <begin position="126"/>
        <end position="147"/>
    </location>
</feature>
<dbReference type="InterPro" id="IPR011011">
    <property type="entry name" value="Znf_FYVE_PHD"/>
</dbReference>
<dbReference type="CDD" id="cd15568">
    <property type="entry name" value="PHD5_NSD"/>
    <property type="match status" value="1"/>
</dbReference>
<feature type="compositionally biased region" description="Basic and acidic residues" evidence="9">
    <location>
        <begin position="1075"/>
        <end position="1084"/>
    </location>
</feature>
<dbReference type="InterPro" id="IPR004343">
    <property type="entry name" value="Plus-3_dom"/>
</dbReference>
<dbReference type="PROSITE" id="PS50103">
    <property type="entry name" value="ZF_C3H1"/>
    <property type="match status" value="1"/>
</dbReference>
<dbReference type="GO" id="GO:0008270">
    <property type="term" value="F:zinc ion binding"/>
    <property type="evidence" value="ECO:0007669"/>
    <property type="project" value="UniProtKB-KW"/>
</dbReference>
<feature type="compositionally biased region" description="Acidic residues" evidence="9">
    <location>
        <begin position="277"/>
        <end position="294"/>
    </location>
</feature>
<feature type="compositionally biased region" description="Polar residues" evidence="9">
    <location>
        <begin position="1367"/>
        <end position="1381"/>
    </location>
</feature>
<dbReference type="SMART" id="SM00719">
    <property type="entry name" value="Plus3"/>
    <property type="match status" value="1"/>
</dbReference>
<dbReference type="Pfam" id="PF03126">
    <property type="entry name" value="Plus-3"/>
    <property type="match status" value="1"/>
</dbReference>
<feature type="compositionally biased region" description="Low complexity" evidence="9">
    <location>
        <begin position="1330"/>
        <end position="1346"/>
    </location>
</feature>
<dbReference type="Pfam" id="PF02201">
    <property type="entry name" value="SWIB"/>
    <property type="match status" value="1"/>
</dbReference>
<dbReference type="SMART" id="SM00151">
    <property type="entry name" value="SWIB"/>
    <property type="match status" value="1"/>
</dbReference>
<evidence type="ECO:0000259" key="12">
    <source>
        <dbReference type="PROSITE" id="PS51360"/>
    </source>
</evidence>
<feature type="region of interest" description="Disordered" evidence="9">
    <location>
        <begin position="1330"/>
        <end position="1400"/>
    </location>
</feature>
<evidence type="ECO:0000256" key="3">
    <source>
        <dbReference type="ARBA" id="ARBA00022771"/>
    </source>
</evidence>
<dbReference type="EMBL" id="OIVN01001024">
    <property type="protein sequence ID" value="SPC88849.1"/>
    <property type="molecule type" value="Genomic_DNA"/>
</dbReference>
<dbReference type="InterPro" id="IPR036885">
    <property type="entry name" value="SWIB_MDM2_dom_sf"/>
</dbReference>
<accession>A0A2N9FPH0</accession>
<evidence type="ECO:0000256" key="6">
    <source>
        <dbReference type="ARBA" id="ARBA00023163"/>
    </source>
</evidence>
<dbReference type="CDD" id="cd00072">
    <property type="entry name" value="GYF"/>
    <property type="match status" value="1"/>
</dbReference>
<proteinExistence type="predicted"/>
<dbReference type="SMART" id="SM00249">
    <property type="entry name" value="PHD"/>
    <property type="match status" value="1"/>
</dbReference>
<dbReference type="PROSITE" id="PS50829">
    <property type="entry name" value="GYF"/>
    <property type="match status" value="1"/>
</dbReference>
<feature type="domain" description="DM2" evidence="13">
    <location>
        <begin position="579"/>
        <end position="662"/>
    </location>
</feature>
<dbReference type="InterPro" id="IPR003121">
    <property type="entry name" value="SWIB_MDM2_domain"/>
</dbReference>
<dbReference type="InterPro" id="IPR000571">
    <property type="entry name" value="Znf_CCCH"/>
</dbReference>
<dbReference type="GO" id="GO:0016593">
    <property type="term" value="C:Cdc73/Paf1 complex"/>
    <property type="evidence" value="ECO:0007669"/>
    <property type="project" value="TreeGrafter"/>
</dbReference>
<dbReference type="CDD" id="cd10567">
    <property type="entry name" value="SWIB-MDM2_like"/>
    <property type="match status" value="1"/>
</dbReference>
<dbReference type="Gene3D" id="1.10.245.10">
    <property type="entry name" value="SWIB/MDM2 domain"/>
    <property type="match status" value="1"/>
</dbReference>
<feature type="compositionally biased region" description="Acidic residues" evidence="9">
    <location>
        <begin position="521"/>
        <end position="534"/>
    </location>
</feature>
<dbReference type="PANTHER" id="PTHR13115">
    <property type="entry name" value="RNA POLYMERASE-ASSOCIATED PROTEIN RTF1 HOMOLOG"/>
    <property type="match status" value="1"/>
</dbReference>
<feature type="region of interest" description="Disordered" evidence="9">
    <location>
        <begin position="507"/>
        <end position="581"/>
    </location>
</feature>
<evidence type="ECO:0000313" key="14">
    <source>
        <dbReference type="EMBL" id="SPC88849.1"/>
    </source>
</evidence>
<protein>
    <recommendedName>
        <fullName evidence="15">Zinc finger CCCH domain-containing protein 19</fullName>
    </recommendedName>
</protein>
<feature type="region of interest" description="Disordered" evidence="9">
    <location>
        <begin position="317"/>
        <end position="389"/>
    </location>
</feature>
<feature type="compositionally biased region" description="Acidic residues" evidence="9">
    <location>
        <begin position="255"/>
        <end position="269"/>
    </location>
</feature>
<feature type="region of interest" description="Disordered" evidence="9">
    <location>
        <begin position="1051"/>
        <end position="1162"/>
    </location>
</feature>
<dbReference type="SMART" id="SM00444">
    <property type="entry name" value="GYF"/>
    <property type="match status" value="1"/>
</dbReference>
<evidence type="ECO:0000256" key="8">
    <source>
        <dbReference type="PROSITE-ProRule" id="PRU00723"/>
    </source>
</evidence>
<evidence type="ECO:0000256" key="9">
    <source>
        <dbReference type="SAM" id="MobiDB-lite"/>
    </source>
</evidence>
<organism evidence="14">
    <name type="scientific">Fagus sylvatica</name>
    <name type="common">Beechnut</name>
    <dbReference type="NCBI Taxonomy" id="28930"/>
    <lineage>
        <taxon>Eukaryota</taxon>
        <taxon>Viridiplantae</taxon>
        <taxon>Streptophyta</taxon>
        <taxon>Embryophyta</taxon>
        <taxon>Tracheophyta</taxon>
        <taxon>Spermatophyta</taxon>
        <taxon>Magnoliopsida</taxon>
        <taxon>eudicotyledons</taxon>
        <taxon>Gunneridae</taxon>
        <taxon>Pentapetalae</taxon>
        <taxon>rosids</taxon>
        <taxon>fabids</taxon>
        <taxon>Fagales</taxon>
        <taxon>Fagaceae</taxon>
        <taxon>Fagus</taxon>
    </lineage>
</organism>
<feature type="compositionally biased region" description="Low complexity" evidence="9">
    <location>
        <begin position="879"/>
        <end position="903"/>
    </location>
</feature>
<dbReference type="Pfam" id="PF02213">
    <property type="entry name" value="GYF"/>
    <property type="match status" value="1"/>
</dbReference>
<feature type="domain" description="GYF" evidence="11">
    <location>
        <begin position="1214"/>
        <end position="1268"/>
    </location>
</feature>
<feature type="compositionally biased region" description="Basic and acidic residues" evidence="9">
    <location>
        <begin position="1051"/>
        <end position="1060"/>
    </location>
</feature>
<dbReference type="GO" id="GO:0003677">
    <property type="term" value="F:DNA binding"/>
    <property type="evidence" value="ECO:0007669"/>
    <property type="project" value="InterPro"/>
</dbReference>
<reference evidence="14" key="1">
    <citation type="submission" date="2018-02" db="EMBL/GenBank/DDBJ databases">
        <authorList>
            <person name="Cohen D.B."/>
            <person name="Kent A.D."/>
        </authorList>
    </citation>
    <scope>NUCLEOTIDE SEQUENCE</scope>
</reference>
<name>A0A2N9FPH0_FAGSY</name>
<dbReference type="PROSITE" id="PS51925">
    <property type="entry name" value="SWIB_MDM2"/>
    <property type="match status" value="1"/>
</dbReference>
<evidence type="ECO:0008006" key="15">
    <source>
        <dbReference type="Google" id="ProtNLM"/>
    </source>
</evidence>
<dbReference type="SUPFAM" id="SSF159042">
    <property type="entry name" value="Plus3-like"/>
    <property type="match status" value="1"/>
</dbReference>
<keyword evidence="7" id="KW-0539">Nucleus</keyword>
<gene>
    <name evidence="14" type="ORF">FSB_LOCUS16731</name>
</gene>
<dbReference type="PROSITE" id="PS51360">
    <property type="entry name" value="PLUS3"/>
    <property type="match status" value="1"/>
</dbReference>
<dbReference type="SUPFAM" id="SSF47592">
    <property type="entry name" value="SWIB/MDM2 domain"/>
    <property type="match status" value="1"/>
</dbReference>
<comment type="subcellular location">
    <subcellularLocation>
        <location evidence="1">Nucleus</location>
    </subcellularLocation>
</comment>
<dbReference type="FunFam" id="1.10.245.10:FF:000003">
    <property type="entry name" value="Zinc finger CCCH domain-containing protein 19"/>
    <property type="match status" value="1"/>
</dbReference>
<keyword evidence="5" id="KW-0805">Transcription regulation</keyword>
<dbReference type="InterPro" id="IPR019835">
    <property type="entry name" value="SWIB_domain"/>
</dbReference>
<feature type="compositionally biased region" description="Pro residues" evidence="9">
    <location>
        <begin position="866"/>
        <end position="878"/>
    </location>
</feature>
<evidence type="ECO:0000259" key="10">
    <source>
        <dbReference type="PROSITE" id="PS50103"/>
    </source>
</evidence>
<feature type="region of interest" description="Disordered" evidence="9">
    <location>
        <begin position="255"/>
        <end position="298"/>
    </location>
</feature>
<feature type="region of interest" description="Disordered" evidence="9">
    <location>
        <begin position="850"/>
        <end position="914"/>
    </location>
</feature>
<feature type="compositionally biased region" description="Low complexity" evidence="9">
    <location>
        <begin position="565"/>
        <end position="579"/>
    </location>
</feature>
<feature type="compositionally biased region" description="Basic residues" evidence="9">
    <location>
        <begin position="547"/>
        <end position="558"/>
    </location>
</feature>
<feature type="compositionally biased region" description="Low complexity" evidence="9">
    <location>
        <begin position="535"/>
        <end position="545"/>
    </location>
</feature>
<dbReference type="SUPFAM" id="SSF55277">
    <property type="entry name" value="GYF domain"/>
    <property type="match status" value="1"/>
</dbReference>
<dbReference type="InterPro" id="IPR036128">
    <property type="entry name" value="Plus3-like_sf"/>
</dbReference>
<dbReference type="PANTHER" id="PTHR13115:SF14">
    <property type="entry name" value="ZINC FINGER CCCH DOMAIN-CONTAINING PROTEIN 19"/>
    <property type="match status" value="1"/>
</dbReference>
<dbReference type="InterPro" id="IPR035445">
    <property type="entry name" value="GYF-like_dom_sf"/>
</dbReference>
<dbReference type="Gene3D" id="3.90.70.200">
    <property type="entry name" value="Plus-3 domain"/>
    <property type="match status" value="1"/>
</dbReference>
<dbReference type="InterPro" id="IPR001965">
    <property type="entry name" value="Znf_PHD"/>
</dbReference>
<dbReference type="SUPFAM" id="SSF57903">
    <property type="entry name" value="FYVE/PHD zinc finger"/>
    <property type="match status" value="1"/>
</dbReference>
<keyword evidence="4 8" id="KW-0862">Zinc</keyword>
<feature type="compositionally biased region" description="Polar residues" evidence="9">
    <location>
        <begin position="1715"/>
        <end position="1729"/>
    </location>
</feature>
<feature type="compositionally biased region" description="Polar residues" evidence="9">
    <location>
        <begin position="9"/>
        <end position="22"/>
    </location>
</feature>
<evidence type="ECO:0000256" key="2">
    <source>
        <dbReference type="ARBA" id="ARBA00022723"/>
    </source>
</evidence>
<evidence type="ECO:0000259" key="11">
    <source>
        <dbReference type="PROSITE" id="PS50829"/>
    </source>
</evidence>
<feature type="zinc finger region" description="C3H1-type" evidence="8">
    <location>
        <begin position="1762"/>
        <end position="1787"/>
    </location>
</feature>
<keyword evidence="2 8" id="KW-0479">Metal-binding</keyword>
<dbReference type="InterPro" id="IPR003169">
    <property type="entry name" value="GYF"/>
</dbReference>
<evidence type="ECO:0000256" key="7">
    <source>
        <dbReference type="ARBA" id="ARBA00023242"/>
    </source>
</evidence>
<dbReference type="InterPro" id="IPR013083">
    <property type="entry name" value="Znf_RING/FYVE/PHD"/>
</dbReference>
<sequence length="1787" mass="194026">METEDEEPSNFNHPSPPLQQDSPAIEPDPPEVEEPKNSEPLQCAPEPEAESESTTRPDESQLVGANDLPPQPQVAGEDSCEVADTDLGTAEKSVTEVAGEEMFVAGVAEEEEKEKEQGESYPVAEEKDEAQTVDDVVEKETEESDVAEEVKDLPEDSTNLASPAVEEMDSAGPVVAKETDLEAPVVAAEETDLVEPVVAGDLAGPVVVEEVDFEAPVAVDENDTDLAEPAVAEETDLAGPVVAEEMDFEAAVVAEETDSAEPAVAEETDLAGPVVAEEMDSAEPTVAEEMEGAEAEEKANVVADVADETVEAEENLVEEEEAMEMEGNAADVAEESTDPEDAEAAEEENTEAEEMEETEAAEEMEVVEASRSSGGKRKRGKSTSRALARAPARKRVEEDVCFICFDGGDLVLCDRRGCPKAYHPSCVNRDEAFFRAKGRWNCGLDVIFSNAMTKVEGMEKEKERPKTKGQVDFDDKTSWEYLFKDYWIDLKERLSLTLDQLDQAKNPWKGSDVLTGKQESPDELYDANNDEGSDSDSSSGNVEISNSKRRRGKKRLKPRSKEANSSASATTTRSGGPSTVDNAEWASKELLEFVMHMKSGDRSVLSQFDVQALLLEYIKRNKLRDPRRKSQIICDARLESLFGKPRVGHFEMLKLLESHFLIKEDSQADDLQGSVVDTETSQLETDGNFDSLVKAGRDKKRKTRKKGDERGLQSNLDDYAAIDNHNINLIYLRRNLVEELIEDMEKFHDKVVGSFVRIRISGSGQKQDLYRLVPVVGTCKAAEPYKVGKRMTDTLLEIFNLNKTEIVSIDIISNQEFTEDECKRLRQSIKCGLISRLTVGDIQEKAMALQEARVKDPRNTASSPPLSLPRSPPYPAPAPEAASRGSLSASSPAPEAASRGSPSKLHRQRRRPSSLAFEASGSLWAWCGRGEVAEMAERRERRREAVGEREKTGEMKLVGGVCQVTGILQIGWGSGLVGFTFLNLPYCHPRFAFEQVKVALHKNFESIEWSGLRTFICMLLNDCQQILSFAGECVEKLQLLKTPEERQRRLEEIPEIHVDPNMDPSYESEEDGGEADDKRQETYLRPRGTGFSRRAREPDSPQTGGPAFSDSWTGTRNYSSMNRDLTRNMSNKGFSHKGDDTTSAGEIVNEQNQVRDRETQQLNSWEKQKITASLEVDASRTQPMVTSEPIYTASAASRDSTMVAQSATTINETEKIWHYKDPSGKVQGPFSMVQLRKWNNTGYFPADLRIWRATEKQDNSIPLTDALAGKFQSDLPLMDNSFPKAQVVHNSLPSSYSSKPHGAPLQHGIEGQVGERSNFDQNRAVLISQSSLGSASQSAGGSWRSQNEISPSGMRGTLSVEVPKISNDGQSSNYQNDSTNLPSPTPTQTTASATKGQPYENKWLHNPVQPADSVMGASPFSAGNGGLHPPAAVIPESVMRGSENNGASSHPGVTPIPKPEKSMLAGSTYALQMHAQSTVPSSVLADASISPGADMKNTGTNFQNLVQSLVNNNHPVETQGWGGAPSQKVEPNNLTNMPVQPPAHGHWVDSPSVHNPASSFSTGNPVGNFPSAVFSGLPPSEPWRHPVPVNQPNIQPPAPPLTWGMGVAENQAAGTRPENQNAGWAPMPGNQNMRWGGPVPANTNMNWGASGLGPAPGNATAGWAAPVQTPGNAVPGWVPPNQVPPPVNANPGWVATGQGPPPGSANSGWVAPTGNPGNNGDRFSNQRDMVSQGGDSGYGGGKPWNRQSSFGGGGGGGSRPPFKGQRVCKFHESGHCKKGASCDYLHP</sequence>
<evidence type="ECO:0000256" key="1">
    <source>
        <dbReference type="ARBA" id="ARBA00004123"/>
    </source>
</evidence>
<feature type="compositionally biased region" description="Polar residues" evidence="9">
    <location>
        <begin position="1141"/>
        <end position="1152"/>
    </location>
</feature>
<dbReference type="Gene3D" id="3.30.1490.40">
    <property type="match status" value="1"/>
</dbReference>
<evidence type="ECO:0000256" key="4">
    <source>
        <dbReference type="ARBA" id="ARBA00022833"/>
    </source>
</evidence>
<feature type="region of interest" description="Disordered" evidence="9">
    <location>
        <begin position="1"/>
        <end position="173"/>
    </location>
</feature>
<keyword evidence="6" id="KW-0804">Transcription</keyword>
<dbReference type="FunFam" id="3.30.1490.40:FF:000004">
    <property type="entry name" value="Zinc finger CCCH domain-containing protein 19"/>
    <property type="match status" value="1"/>
</dbReference>
<evidence type="ECO:0000259" key="13">
    <source>
        <dbReference type="PROSITE" id="PS51925"/>
    </source>
</evidence>
<feature type="compositionally biased region" description="Polar residues" evidence="9">
    <location>
        <begin position="1110"/>
        <end position="1133"/>
    </location>
</feature>
<dbReference type="Gene3D" id="3.30.40.10">
    <property type="entry name" value="Zinc/RING finger domain, C3HC4 (zinc finger)"/>
    <property type="match status" value="1"/>
</dbReference>
<dbReference type="FunFam" id="3.90.70.200:FF:000002">
    <property type="entry name" value="Zinc finger CCCH domain-containing protein 19"/>
    <property type="match status" value="1"/>
</dbReference>